<accession>A0A9N9CSW4</accession>
<protein>
    <submittedName>
        <fullName evidence="5">12172_t:CDS:1</fullName>
    </submittedName>
</protein>
<comment type="similarity">
    <text evidence="1">Belongs to the heat shock protein 90 family.</text>
</comment>
<dbReference type="SUPFAM" id="SSF55874">
    <property type="entry name" value="ATPase domain of HSP90 chaperone/DNA topoisomerase II/histidine kinase"/>
    <property type="match status" value="1"/>
</dbReference>
<evidence type="ECO:0000313" key="5">
    <source>
        <dbReference type="EMBL" id="CAG8610841.1"/>
    </source>
</evidence>
<keyword evidence="3" id="KW-0067">ATP-binding</keyword>
<keyword evidence="4" id="KW-0143">Chaperone</keyword>
<dbReference type="AlphaFoldDB" id="A0A9N9CSW4"/>
<comment type="caution">
    <text evidence="5">The sequence shown here is derived from an EMBL/GenBank/DDBJ whole genome shotgun (WGS) entry which is preliminary data.</text>
</comment>
<evidence type="ECO:0000256" key="3">
    <source>
        <dbReference type="ARBA" id="ARBA00022840"/>
    </source>
</evidence>
<evidence type="ECO:0000313" key="6">
    <source>
        <dbReference type="Proteomes" id="UP000789405"/>
    </source>
</evidence>
<feature type="non-terminal residue" evidence="5">
    <location>
        <position position="444"/>
    </location>
</feature>
<dbReference type="OrthoDB" id="1721458at2759"/>
<evidence type="ECO:0000256" key="4">
    <source>
        <dbReference type="ARBA" id="ARBA00023186"/>
    </source>
</evidence>
<dbReference type="InterPro" id="IPR001404">
    <property type="entry name" value="Hsp90_fam"/>
</dbReference>
<keyword evidence="2" id="KW-0547">Nucleotide-binding</keyword>
<keyword evidence="6" id="KW-1185">Reference proteome</keyword>
<dbReference type="PANTHER" id="PTHR11528">
    <property type="entry name" value="HEAT SHOCK PROTEIN 90 FAMILY MEMBER"/>
    <property type="match status" value="1"/>
</dbReference>
<dbReference type="EMBL" id="CAJVPY010004123">
    <property type="protein sequence ID" value="CAG8610841.1"/>
    <property type="molecule type" value="Genomic_DNA"/>
</dbReference>
<dbReference type="GO" id="GO:0140662">
    <property type="term" value="F:ATP-dependent protein folding chaperone"/>
    <property type="evidence" value="ECO:0007669"/>
    <property type="project" value="InterPro"/>
</dbReference>
<organism evidence="5 6">
    <name type="scientific">Dentiscutata erythropus</name>
    <dbReference type="NCBI Taxonomy" id="1348616"/>
    <lineage>
        <taxon>Eukaryota</taxon>
        <taxon>Fungi</taxon>
        <taxon>Fungi incertae sedis</taxon>
        <taxon>Mucoromycota</taxon>
        <taxon>Glomeromycotina</taxon>
        <taxon>Glomeromycetes</taxon>
        <taxon>Diversisporales</taxon>
        <taxon>Gigasporaceae</taxon>
        <taxon>Dentiscutata</taxon>
    </lineage>
</organism>
<dbReference type="Gene3D" id="3.30.565.10">
    <property type="entry name" value="Histidine kinase-like ATPase, C-terminal domain"/>
    <property type="match status" value="1"/>
</dbReference>
<gene>
    <name evidence="5" type="ORF">DERYTH_LOCUS8130</name>
</gene>
<dbReference type="InterPro" id="IPR036890">
    <property type="entry name" value="HATPase_C_sf"/>
</dbReference>
<dbReference type="InterPro" id="IPR020568">
    <property type="entry name" value="Ribosomal_Su5_D2-typ_SF"/>
</dbReference>
<dbReference type="Gene3D" id="3.30.230.80">
    <property type="match status" value="2"/>
</dbReference>
<dbReference type="Pfam" id="PF00183">
    <property type="entry name" value="HSP90"/>
    <property type="match status" value="1"/>
</dbReference>
<dbReference type="Proteomes" id="UP000789405">
    <property type="component" value="Unassembled WGS sequence"/>
</dbReference>
<dbReference type="GO" id="GO:0051082">
    <property type="term" value="F:unfolded protein binding"/>
    <property type="evidence" value="ECO:0007669"/>
    <property type="project" value="InterPro"/>
</dbReference>
<dbReference type="SUPFAM" id="SSF54211">
    <property type="entry name" value="Ribosomal protein S5 domain 2-like"/>
    <property type="match status" value="1"/>
</dbReference>
<proteinExistence type="inferred from homology"/>
<sequence length="444" mass="52231">MLQDSGIGITKAELVNNLGTIARSGTKDFIEALQSMITKHNDNEQYIWKLLASRSFTIVCDTRGCKETLRIHCHPIQLIVEKEVKKDEENDKKNIKMLEIKELNKTKPIWKRNLANIKHEEYAAFYKPLTNNWKEHLAIRHFFVEGQLEFRAILFIPCRASFDLFETKKKCNNIKLYIHSIFIIDNCEDLIPEYLNFIKGIILKAIRKNMVKKCIKLFLKIAEDKENFSKFYEAFSKNIKLDYITCISEKQKDIYYITSENRQAVENSAFAKKLVCITKEGLEIDKDKNKKKLHKEEIKKYNYLCKQIKEILALNEILSFHYDDKTHKLKVFVKDHESNFLEALEGNLEGNPLGSKKILSKFKHMFIIRNPEISVKSFYKAAKFICKAWNEDCIPNSKRYDIFCSKKVWLKDSRILYDLIKNVTRKKIVLIDADDLVQETEKIS</sequence>
<evidence type="ECO:0000256" key="2">
    <source>
        <dbReference type="ARBA" id="ARBA00022741"/>
    </source>
</evidence>
<reference evidence="5" key="1">
    <citation type="submission" date="2021-06" db="EMBL/GenBank/DDBJ databases">
        <authorList>
            <person name="Kallberg Y."/>
            <person name="Tangrot J."/>
            <person name="Rosling A."/>
        </authorList>
    </citation>
    <scope>NUCLEOTIDE SEQUENCE</scope>
    <source>
        <strain evidence="5">MA453B</strain>
    </source>
</reference>
<name>A0A9N9CSW4_9GLOM</name>
<dbReference type="GO" id="GO:0016887">
    <property type="term" value="F:ATP hydrolysis activity"/>
    <property type="evidence" value="ECO:0007669"/>
    <property type="project" value="InterPro"/>
</dbReference>
<dbReference type="GO" id="GO:0005524">
    <property type="term" value="F:ATP binding"/>
    <property type="evidence" value="ECO:0007669"/>
    <property type="project" value="UniProtKB-KW"/>
</dbReference>
<evidence type="ECO:0000256" key="1">
    <source>
        <dbReference type="ARBA" id="ARBA00008239"/>
    </source>
</evidence>